<dbReference type="EMBL" id="CAJVQC010030088">
    <property type="protein sequence ID" value="CAG8744596.1"/>
    <property type="molecule type" value="Genomic_DNA"/>
</dbReference>
<name>A0ACA9QD10_9GLOM</name>
<evidence type="ECO:0000313" key="2">
    <source>
        <dbReference type="Proteomes" id="UP000789920"/>
    </source>
</evidence>
<dbReference type="Proteomes" id="UP000789920">
    <property type="component" value="Unassembled WGS sequence"/>
</dbReference>
<accession>A0ACA9QD10</accession>
<reference evidence="1" key="1">
    <citation type="submission" date="2021-06" db="EMBL/GenBank/DDBJ databases">
        <authorList>
            <person name="Kallberg Y."/>
            <person name="Tangrot J."/>
            <person name="Rosling A."/>
        </authorList>
    </citation>
    <scope>NUCLEOTIDE SEQUENCE</scope>
    <source>
        <strain evidence="1">MA461A</strain>
    </source>
</reference>
<comment type="caution">
    <text evidence="1">The sequence shown here is derived from an EMBL/GenBank/DDBJ whole genome shotgun (WGS) entry which is preliminary data.</text>
</comment>
<proteinExistence type="predicted"/>
<keyword evidence="2" id="KW-1185">Reference proteome</keyword>
<evidence type="ECO:0000313" key="1">
    <source>
        <dbReference type="EMBL" id="CAG8744596.1"/>
    </source>
</evidence>
<gene>
    <name evidence="1" type="ORF">RPERSI_LOCUS13518</name>
</gene>
<sequence>MSDRLLPGQNNGETNIDWINRMIKKKYINFIDHGEFENPVFVNSGGTGVIRKALWKTKNAVIILKQIVPDEIITEPEHQELIKEIKAFDSIRVGEQSAINKIGYKNVIECFGVSRFNEEEPYLL</sequence>
<feature type="non-terminal residue" evidence="1">
    <location>
        <position position="124"/>
    </location>
</feature>
<organism evidence="1 2">
    <name type="scientific">Racocetra persica</name>
    <dbReference type="NCBI Taxonomy" id="160502"/>
    <lineage>
        <taxon>Eukaryota</taxon>
        <taxon>Fungi</taxon>
        <taxon>Fungi incertae sedis</taxon>
        <taxon>Mucoromycota</taxon>
        <taxon>Glomeromycotina</taxon>
        <taxon>Glomeromycetes</taxon>
        <taxon>Diversisporales</taxon>
        <taxon>Gigasporaceae</taxon>
        <taxon>Racocetra</taxon>
    </lineage>
</organism>
<protein>
    <submittedName>
        <fullName evidence="1">33936_t:CDS:1</fullName>
    </submittedName>
</protein>